<dbReference type="Gene3D" id="3.90.1470.20">
    <property type="match status" value="1"/>
</dbReference>
<dbReference type="STRING" id="91626.A0A0C9M8R5"/>
<dbReference type="EMBL" id="DF836332">
    <property type="protein sequence ID" value="GAN03574.1"/>
    <property type="molecule type" value="Genomic_DNA"/>
</dbReference>
<dbReference type="PANTHER" id="PTHR28181">
    <property type="entry name" value="UPF0655 PROTEIN YCR015C"/>
    <property type="match status" value="1"/>
</dbReference>
<dbReference type="GO" id="GO:0016791">
    <property type="term" value="F:phosphatase activity"/>
    <property type="evidence" value="ECO:0007669"/>
    <property type="project" value="InterPro"/>
</dbReference>
<dbReference type="Gene3D" id="3.40.50.1000">
    <property type="entry name" value="HAD superfamily/HAD-like"/>
    <property type="match status" value="1"/>
</dbReference>
<evidence type="ECO:0008006" key="4">
    <source>
        <dbReference type="Google" id="ProtNLM"/>
    </source>
</evidence>
<dbReference type="OrthoDB" id="2342176at2759"/>
<dbReference type="InterPro" id="IPR050849">
    <property type="entry name" value="HAD-like_hydrolase_phosphatase"/>
</dbReference>
<gene>
    <name evidence="2" type="ORF">MAM1_0043d03029</name>
</gene>
<dbReference type="InterPro" id="IPR006384">
    <property type="entry name" value="HAD_hydro_PyrdxlP_Pase-like"/>
</dbReference>
<dbReference type="Proteomes" id="UP000053815">
    <property type="component" value="Unassembled WGS sequence"/>
</dbReference>
<dbReference type="AlphaFoldDB" id="A0A0C9M8R5"/>
<accession>A0A0C9M8R5</accession>
<reference evidence="2" key="1">
    <citation type="submission" date="2014-09" db="EMBL/GenBank/DDBJ databases">
        <title>Draft genome sequence of an oleaginous Mucoromycotina fungus Mucor ambiguus NBRC6742.</title>
        <authorList>
            <person name="Takeda I."/>
            <person name="Yamane N."/>
            <person name="Morita T."/>
            <person name="Tamano K."/>
            <person name="Machida M."/>
            <person name="Baker S."/>
            <person name="Koike H."/>
        </authorList>
    </citation>
    <scope>NUCLEOTIDE SEQUENCE</scope>
    <source>
        <strain evidence="2">NBRC 6742</strain>
    </source>
</reference>
<dbReference type="PANTHER" id="PTHR28181:SF2">
    <property type="entry name" value="PHOSPHORIC MONOESTER HYDROLASE"/>
    <property type="match status" value="1"/>
</dbReference>
<dbReference type="InterPro" id="IPR023214">
    <property type="entry name" value="HAD_sf"/>
</dbReference>
<keyword evidence="1" id="KW-0378">Hydrolase</keyword>
<evidence type="ECO:0000313" key="2">
    <source>
        <dbReference type="EMBL" id="GAN03574.1"/>
    </source>
</evidence>
<evidence type="ECO:0000256" key="1">
    <source>
        <dbReference type="ARBA" id="ARBA00022801"/>
    </source>
</evidence>
<evidence type="ECO:0000313" key="3">
    <source>
        <dbReference type="Proteomes" id="UP000053815"/>
    </source>
</evidence>
<keyword evidence="3" id="KW-1185">Reference proteome</keyword>
<dbReference type="InterPro" id="IPR036412">
    <property type="entry name" value="HAD-like_sf"/>
</dbReference>
<name>A0A0C9M8R5_9FUNG</name>
<sequence>MSPKQVDIQVFTDFDGTLSLEDTGVLIIDDPRCMGSEQRKELERQIMDHETPYRDAVYKMWASCTLTWEEAWNEHLSKCSVDPGFPGFYDYCKKHHIPVTVVSSGMKPLIYEVLVKYMGKLADELDIVANNGRIEDREWEILYIDDTSPYGNDKSKTLERARANASKDTVFVFCGDGVSDISAARHADVLFARNGRDLVTYCERHHIPYIGFDTFEQVEKVVADLAQGKSKVQKDEATGFSQVVPSS</sequence>
<dbReference type="SUPFAM" id="SSF56784">
    <property type="entry name" value="HAD-like"/>
    <property type="match status" value="1"/>
</dbReference>
<protein>
    <recommendedName>
        <fullName evidence="4">2,3-diketo-5-methylthio-1-phosphopentane phosphatase</fullName>
    </recommendedName>
</protein>
<proteinExistence type="predicted"/>
<dbReference type="Pfam" id="PF12710">
    <property type="entry name" value="HAD"/>
    <property type="match status" value="1"/>
</dbReference>
<dbReference type="NCBIfam" id="TIGR01489">
    <property type="entry name" value="DKMTPPase-SF"/>
    <property type="match status" value="1"/>
</dbReference>
<organism evidence="2">
    <name type="scientific">Mucor ambiguus</name>
    <dbReference type="NCBI Taxonomy" id="91626"/>
    <lineage>
        <taxon>Eukaryota</taxon>
        <taxon>Fungi</taxon>
        <taxon>Fungi incertae sedis</taxon>
        <taxon>Mucoromycota</taxon>
        <taxon>Mucoromycotina</taxon>
        <taxon>Mucoromycetes</taxon>
        <taxon>Mucorales</taxon>
        <taxon>Mucorineae</taxon>
        <taxon>Mucoraceae</taxon>
        <taxon>Mucor</taxon>
    </lineage>
</organism>
<dbReference type="NCBIfam" id="TIGR01488">
    <property type="entry name" value="HAD-SF-IB"/>
    <property type="match status" value="1"/>
</dbReference>